<feature type="region of interest" description="Disordered" evidence="1">
    <location>
        <begin position="1"/>
        <end position="29"/>
    </location>
</feature>
<dbReference type="Proteomes" id="UP000799423">
    <property type="component" value="Unassembled WGS sequence"/>
</dbReference>
<accession>A0A6A7AM70</accession>
<gene>
    <name evidence="2" type="ORF">T440DRAFT_28046</name>
</gene>
<feature type="compositionally biased region" description="Pro residues" evidence="1">
    <location>
        <begin position="162"/>
        <end position="172"/>
    </location>
</feature>
<proteinExistence type="predicted"/>
<reference evidence="2" key="1">
    <citation type="submission" date="2020-01" db="EMBL/GenBank/DDBJ databases">
        <authorList>
            <consortium name="DOE Joint Genome Institute"/>
            <person name="Haridas S."/>
            <person name="Albert R."/>
            <person name="Binder M."/>
            <person name="Bloem J."/>
            <person name="Labutti K."/>
            <person name="Salamov A."/>
            <person name="Andreopoulos B."/>
            <person name="Baker S.E."/>
            <person name="Barry K."/>
            <person name="Bills G."/>
            <person name="Bluhm B.H."/>
            <person name="Cannon C."/>
            <person name="Castanera R."/>
            <person name="Culley D.E."/>
            <person name="Daum C."/>
            <person name="Ezra D."/>
            <person name="Gonzalez J.B."/>
            <person name="Henrissat B."/>
            <person name="Kuo A."/>
            <person name="Liang C."/>
            <person name="Lipzen A."/>
            <person name="Lutzoni F."/>
            <person name="Magnuson J."/>
            <person name="Mondo S."/>
            <person name="Nolan M."/>
            <person name="Ohm R."/>
            <person name="Pangilinan J."/>
            <person name="Park H.-J."/>
            <person name="Ramirez L."/>
            <person name="Alfaro M."/>
            <person name="Sun H."/>
            <person name="Tritt A."/>
            <person name="Yoshinaga Y."/>
            <person name="Zwiers L.-H."/>
            <person name="Turgeon B.G."/>
            <person name="Goodwin S.B."/>
            <person name="Spatafora J.W."/>
            <person name="Crous P.W."/>
            <person name="Grigoriev I.V."/>
        </authorList>
    </citation>
    <scope>NUCLEOTIDE SEQUENCE</scope>
    <source>
        <strain evidence="2">IPT5</strain>
    </source>
</reference>
<evidence type="ECO:0000313" key="3">
    <source>
        <dbReference type="Proteomes" id="UP000799423"/>
    </source>
</evidence>
<dbReference type="EMBL" id="MU006396">
    <property type="protein sequence ID" value="KAF2844251.1"/>
    <property type="molecule type" value="Genomic_DNA"/>
</dbReference>
<feature type="region of interest" description="Disordered" evidence="1">
    <location>
        <begin position="156"/>
        <end position="181"/>
    </location>
</feature>
<dbReference type="AlphaFoldDB" id="A0A6A7AM70"/>
<keyword evidence="3" id="KW-1185">Reference proteome</keyword>
<sequence>MLLPHRLSFDRHSKFSTQAAQSEHPPHPDMADIQPSATFLPHCSLPYGSASVDTVITDGRAGNTGEALMERCSAFNNATHPISISSRELPNTLTTACGPITGLNNNVDNIPVNQDTTMPYGYLFQANPAVDVHDPDGQPAAPLRVSNPSVLPSYISSASISPSPPASTPSPPAEHEPIWREGTPESLYARRLQRLDYLHPEIQKHIASIIEVGDHFLREDSGTFLRLFCRRWSQTDLGYRPVPSIFDGDDSRMQNLLRRYYHAEGFRRRSDIDRLKFRFLRILLYHDFEELCISIQSDLERYRGQNAATVATNKFINGLGKAYGGDVPTRTECQQRQSFRKHKAIGRRWSIVASHFGLGIFLTCSPELEAYINDHNFPEQRFPALLTYIINVYPRGSQLSQEFDPFVRSIIQGDSPPLWPTSASLDILSLYRQENERGNTDFCKEWMRIEVHNFFYRIL</sequence>
<organism evidence="2 3">
    <name type="scientific">Plenodomus tracheiphilus IPT5</name>
    <dbReference type="NCBI Taxonomy" id="1408161"/>
    <lineage>
        <taxon>Eukaryota</taxon>
        <taxon>Fungi</taxon>
        <taxon>Dikarya</taxon>
        <taxon>Ascomycota</taxon>
        <taxon>Pezizomycotina</taxon>
        <taxon>Dothideomycetes</taxon>
        <taxon>Pleosporomycetidae</taxon>
        <taxon>Pleosporales</taxon>
        <taxon>Pleosporineae</taxon>
        <taxon>Leptosphaeriaceae</taxon>
        <taxon>Plenodomus</taxon>
    </lineage>
</organism>
<evidence type="ECO:0000256" key="1">
    <source>
        <dbReference type="SAM" id="MobiDB-lite"/>
    </source>
</evidence>
<protein>
    <submittedName>
        <fullName evidence="2">Uncharacterized protein</fullName>
    </submittedName>
</protein>
<evidence type="ECO:0000313" key="2">
    <source>
        <dbReference type="EMBL" id="KAF2844251.1"/>
    </source>
</evidence>
<name>A0A6A7AM70_9PLEO</name>
<dbReference type="OrthoDB" id="3792217at2759"/>